<dbReference type="Pfam" id="PF10703">
    <property type="entry name" value="MoaF"/>
    <property type="match status" value="1"/>
</dbReference>
<comment type="caution">
    <text evidence="3">The sequence shown here is derived from an EMBL/GenBank/DDBJ whole genome shotgun (WGS) entry which is preliminary data.</text>
</comment>
<accession>A0ABQ1ME18</accession>
<dbReference type="InterPro" id="IPR035348">
    <property type="entry name" value="MoaF_C"/>
</dbReference>
<keyword evidence="4" id="KW-1185">Reference proteome</keyword>
<dbReference type="InterPro" id="IPR024724">
    <property type="entry name" value="MoaF_N"/>
</dbReference>
<proteinExistence type="predicted"/>
<dbReference type="Proteomes" id="UP000602004">
    <property type="component" value="Unassembled WGS sequence"/>
</dbReference>
<evidence type="ECO:0000313" key="4">
    <source>
        <dbReference type="Proteomes" id="UP000602004"/>
    </source>
</evidence>
<feature type="domain" description="Molybdenum cofactor biosynthesis protein F N-terminal" evidence="1">
    <location>
        <begin position="7"/>
        <end position="90"/>
    </location>
</feature>
<reference evidence="4" key="1">
    <citation type="journal article" date="2019" name="Int. J. Syst. Evol. Microbiol.">
        <title>The Global Catalogue of Microorganisms (GCM) 10K type strain sequencing project: providing services to taxonomists for standard genome sequencing and annotation.</title>
        <authorList>
            <consortium name="The Broad Institute Genomics Platform"/>
            <consortium name="The Broad Institute Genome Sequencing Center for Infectious Disease"/>
            <person name="Wu L."/>
            <person name="Ma J."/>
        </authorList>
    </citation>
    <scope>NUCLEOTIDE SEQUENCE [LARGE SCALE GENOMIC DNA]</scope>
    <source>
        <strain evidence="4">CGMCC 1.15103</strain>
    </source>
</reference>
<evidence type="ECO:0000259" key="1">
    <source>
        <dbReference type="Pfam" id="PF10703"/>
    </source>
</evidence>
<dbReference type="InterPro" id="IPR012674">
    <property type="entry name" value="Calycin"/>
</dbReference>
<gene>
    <name evidence="3" type="ORF">GCM10011400_27400</name>
</gene>
<protein>
    <submittedName>
        <fullName evidence="3">Molybdenum cofactor biosynthesis protein F</fullName>
    </submittedName>
</protein>
<organism evidence="3 4">
    <name type="scientific">Paraburkholderia caffeinilytica</name>
    <dbReference type="NCBI Taxonomy" id="1761016"/>
    <lineage>
        <taxon>Bacteria</taxon>
        <taxon>Pseudomonadati</taxon>
        <taxon>Pseudomonadota</taxon>
        <taxon>Betaproteobacteria</taxon>
        <taxon>Burkholderiales</taxon>
        <taxon>Burkholderiaceae</taxon>
        <taxon>Paraburkholderia</taxon>
    </lineage>
</organism>
<feature type="domain" description="MoaF C-terminal" evidence="2">
    <location>
        <begin position="199"/>
        <end position="311"/>
    </location>
</feature>
<sequence>MASQPVFIQVGELADGFAPDSHILPALDDLVGKTLRLAFADHPTLELEFATAGVLRSHVLAGQRRGSSGEHRYRATSLRSGIYLVDFVGEAGVVDSHAPQSAASTEGGDSAGDIAATPSSSSFVLDLNRGLCTSVVGTLPSEAQTRVAPFTRVEQGDELTSVRVQFRHGTIAPGQTSASAPRGQAAAPADPLAAEALHRPTGELIGMRNLYTYSATERYEHVYLNENFYAWQCLSGVEQGLADVDRCHYFAIDTNLYLFVWREKIIPTLGVVMIDLDRLRTDGKIFGYKGNRFDAVSNFPVGAHARILNTTRYPQ</sequence>
<name>A0ABQ1ME18_9BURK</name>
<dbReference type="Pfam" id="PF17409">
    <property type="entry name" value="MoaF_C"/>
    <property type="match status" value="1"/>
</dbReference>
<evidence type="ECO:0000313" key="3">
    <source>
        <dbReference type="EMBL" id="GGC39220.1"/>
    </source>
</evidence>
<dbReference type="EMBL" id="BMHL01000004">
    <property type="protein sequence ID" value="GGC39220.1"/>
    <property type="molecule type" value="Genomic_DNA"/>
</dbReference>
<dbReference type="RefSeq" id="WP_115777867.1">
    <property type="nucleotide sequence ID" value="NZ_BMHL01000004.1"/>
</dbReference>
<dbReference type="Gene3D" id="2.40.128.20">
    <property type="match status" value="1"/>
</dbReference>
<evidence type="ECO:0000259" key="2">
    <source>
        <dbReference type="Pfam" id="PF17409"/>
    </source>
</evidence>